<evidence type="ECO:0000256" key="2">
    <source>
        <dbReference type="ARBA" id="ARBA00022630"/>
    </source>
</evidence>
<proteinExistence type="predicted"/>
<dbReference type="RefSeq" id="WP_380762530.1">
    <property type="nucleotide sequence ID" value="NZ_JBHSRF010000106.1"/>
</dbReference>
<dbReference type="InterPro" id="IPR027477">
    <property type="entry name" value="Succ_DH/fumarate_Rdtase_cat_sf"/>
</dbReference>
<dbReference type="PANTHER" id="PTHR43400">
    <property type="entry name" value="FUMARATE REDUCTASE"/>
    <property type="match status" value="1"/>
</dbReference>
<comment type="caution">
    <text evidence="6">The sequence shown here is derived from an EMBL/GenBank/DDBJ whole genome shotgun (WGS) entry which is preliminary data.</text>
</comment>
<sequence>MYHSGPFDRTVDVVVLGFGDAGAVAATTAHDAGAEVLVIEKQQAGDHRPNSRYAAGFFLVPKDVDRAVEYLSALYEVHGEQVDPGLIRAWARETAANPAWLDRHGCGYLDTGILGEHHTLPGHDAITVYKATPGPRPDGYTGCPMHGFLRHLVAGRGIEVRYGTAARRLLTDERGAVTGVLADRDGRAERIGARRGVVLAVGGFEGSERLKTQYLPVTPVHFYGTEHNTGDGIAMAMETGAELWHMNVWPGQFVARFPGSGYGGGTAIDLWGSGRFGPVQGRRPPGSIFVDGSARRFVGEPGPQHAAHLELLGMDSARLSRPRVPTWWIFDEARFKEATLVPTYSGPAGPVGDLTWSPDNTEELRRGWILSAGSPAELAARCGLDPAALEATLARYNDHCAAGTDADFGRDPATLTPILGPRYFALPLWPGGSHTVGGPRRDAEARVLSILGGFVENLYSAGELGSLHGLLYPAGGGSIAECLAFGRIAGRNAAANGIIGG</sequence>
<dbReference type="InterPro" id="IPR003953">
    <property type="entry name" value="FAD-dep_OxRdtase_2_FAD-bd"/>
</dbReference>
<keyword evidence="7" id="KW-1185">Reference proteome</keyword>
<accession>A0ABW1NU08</accession>
<protein>
    <submittedName>
        <fullName evidence="6">FAD-binding protein</fullName>
    </submittedName>
</protein>
<evidence type="ECO:0000313" key="6">
    <source>
        <dbReference type="EMBL" id="MFC6086899.1"/>
    </source>
</evidence>
<dbReference type="Gene3D" id="3.90.700.10">
    <property type="entry name" value="Succinate dehydrogenase/fumarate reductase flavoprotein, catalytic domain"/>
    <property type="match status" value="1"/>
</dbReference>
<dbReference type="Gene3D" id="3.50.50.60">
    <property type="entry name" value="FAD/NAD(P)-binding domain"/>
    <property type="match status" value="1"/>
</dbReference>
<comment type="cofactor">
    <cofactor evidence="1">
        <name>FAD</name>
        <dbReference type="ChEBI" id="CHEBI:57692"/>
    </cofactor>
</comment>
<feature type="domain" description="FAD-dependent oxidoreductase 2 FAD-binding" evidence="5">
    <location>
        <begin position="12"/>
        <end position="478"/>
    </location>
</feature>
<dbReference type="Pfam" id="PF00890">
    <property type="entry name" value="FAD_binding_2"/>
    <property type="match status" value="1"/>
</dbReference>
<dbReference type="InterPro" id="IPR050315">
    <property type="entry name" value="FAD-oxidoreductase_2"/>
</dbReference>
<dbReference type="SUPFAM" id="SSF51905">
    <property type="entry name" value="FAD/NAD(P)-binding domain"/>
    <property type="match status" value="1"/>
</dbReference>
<keyword evidence="3" id="KW-0274">FAD</keyword>
<evidence type="ECO:0000256" key="4">
    <source>
        <dbReference type="ARBA" id="ARBA00023002"/>
    </source>
</evidence>
<evidence type="ECO:0000256" key="1">
    <source>
        <dbReference type="ARBA" id="ARBA00001974"/>
    </source>
</evidence>
<dbReference type="Proteomes" id="UP001596137">
    <property type="component" value="Unassembled WGS sequence"/>
</dbReference>
<keyword evidence="4" id="KW-0560">Oxidoreductase</keyword>
<organism evidence="6 7">
    <name type="scientific">Sphaerisporangium aureirubrum</name>
    <dbReference type="NCBI Taxonomy" id="1544736"/>
    <lineage>
        <taxon>Bacteria</taxon>
        <taxon>Bacillati</taxon>
        <taxon>Actinomycetota</taxon>
        <taxon>Actinomycetes</taxon>
        <taxon>Streptosporangiales</taxon>
        <taxon>Streptosporangiaceae</taxon>
        <taxon>Sphaerisporangium</taxon>
    </lineage>
</organism>
<evidence type="ECO:0000313" key="7">
    <source>
        <dbReference type="Proteomes" id="UP001596137"/>
    </source>
</evidence>
<dbReference type="EMBL" id="JBHSRF010000106">
    <property type="protein sequence ID" value="MFC6086899.1"/>
    <property type="molecule type" value="Genomic_DNA"/>
</dbReference>
<gene>
    <name evidence="6" type="ORF">ACFP1K_37440</name>
</gene>
<evidence type="ECO:0000256" key="3">
    <source>
        <dbReference type="ARBA" id="ARBA00022827"/>
    </source>
</evidence>
<name>A0ABW1NU08_9ACTN</name>
<reference evidence="7" key="1">
    <citation type="journal article" date="2019" name="Int. J. Syst. Evol. Microbiol.">
        <title>The Global Catalogue of Microorganisms (GCM) 10K type strain sequencing project: providing services to taxonomists for standard genome sequencing and annotation.</title>
        <authorList>
            <consortium name="The Broad Institute Genomics Platform"/>
            <consortium name="The Broad Institute Genome Sequencing Center for Infectious Disease"/>
            <person name="Wu L."/>
            <person name="Ma J."/>
        </authorList>
    </citation>
    <scope>NUCLEOTIDE SEQUENCE [LARGE SCALE GENOMIC DNA]</scope>
    <source>
        <strain evidence="7">JCM 30346</strain>
    </source>
</reference>
<dbReference type="SUPFAM" id="SSF56425">
    <property type="entry name" value="Succinate dehydrogenase/fumarate reductase flavoprotein, catalytic domain"/>
    <property type="match status" value="1"/>
</dbReference>
<evidence type="ECO:0000259" key="5">
    <source>
        <dbReference type="Pfam" id="PF00890"/>
    </source>
</evidence>
<dbReference type="InterPro" id="IPR036188">
    <property type="entry name" value="FAD/NAD-bd_sf"/>
</dbReference>
<dbReference type="PANTHER" id="PTHR43400:SF10">
    <property type="entry name" value="3-OXOSTEROID 1-DEHYDROGENASE"/>
    <property type="match status" value="1"/>
</dbReference>
<keyword evidence="2" id="KW-0285">Flavoprotein</keyword>